<dbReference type="GO" id="GO:0055085">
    <property type="term" value="P:transmembrane transport"/>
    <property type="evidence" value="ECO:0007669"/>
    <property type="project" value="InterPro"/>
</dbReference>
<comment type="subcellular location">
    <subcellularLocation>
        <location evidence="1">Membrane</location>
        <topology evidence="1">Multi-pass membrane protein</topology>
    </subcellularLocation>
</comment>
<accession>A0A1H5V8E8</accession>
<keyword evidence="4 5" id="KW-0472">Membrane</keyword>
<dbReference type="Pfam" id="PF01740">
    <property type="entry name" value="STAS"/>
    <property type="match status" value="1"/>
</dbReference>
<evidence type="ECO:0000313" key="8">
    <source>
        <dbReference type="Proteomes" id="UP000236742"/>
    </source>
</evidence>
<gene>
    <name evidence="7" type="ORF">SAMN05421751_105177</name>
</gene>
<dbReference type="CDD" id="cd07042">
    <property type="entry name" value="STAS_SulP_like_sulfate_transporter"/>
    <property type="match status" value="1"/>
</dbReference>
<dbReference type="SUPFAM" id="SSF52091">
    <property type="entry name" value="SpoIIaa-like"/>
    <property type="match status" value="1"/>
</dbReference>
<dbReference type="InterPro" id="IPR036513">
    <property type="entry name" value="STAS_dom_sf"/>
</dbReference>
<evidence type="ECO:0000259" key="6">
    <source>
        <dbReference type="PROSITE" id="PS50801"/>
    </source>
</evidence>
<evidence type="ECO:0000256" key="5">
    <source>
        <dbReference type="SAM" id="Phobius"/>
    </source>
</evidence>
<keyword evidence="3 5" id="KW-1133">Transmembrane helix</keyword>
<evidence type="ECO:0000256" key="1">
    <source>
        <dbReference type="ARBA" id="ARBA00004141"/>
    </source>
</evidence>
<dbReference type="InterPro" id="IPR002645">
    <property type="entry name" value="STAS_dom"/>
</dbReference>
<evidence type="ECO:0000313" key="7">
    <source>
        <dbReference type="EMBL" id="SEF82727.1"/>
    </source>
</evidence>
<feature type="transmembrane region" description="Helical" evidence="5">
    <location>
        <begin position="164"/>
        <end position="193"/>
    </location>
</feature>
<dbReference type="InterPro" id="IPR001902">
    <property type="entry name" value="SLC26A/SulP_fam"/>
</dbReference>
<name>A0A1H5V8E8_9RHOB</name>
<proteinExistence type="predicted"/>
<feature type="transmembrane region" description="Helical" evidence="5">
    <location>
        <begin position="89"/>
        <end position="109"/>
    </location>
</feature>
<dbReference type="AlphaFoldDB" id="A0A1H5V8E8"/>
<dbReference type="Pfam" id="PF00916">
    <property type="entry name" value="Sulfate_transp"/>
    <property type="match status" value="1"/>
</dbReference>
<feature type="transmembrane region" description="Helical" evidence="5">
    <location>
        <begin position="6"/>
        <end position="27"/>
    </location>
</feature>
<evidence type="ECO:0000256" key="2">
    <source>
        <dbReference type="ARBA" id="ARBA00022692"/>
    </source>
</evidence>
<organism evidence="7 8">
    <name type="scientific">Jhaorihella thermophila</name>
    <dbReference type="NCBI Taxonomy" id="488547"/>
    <lineage>
        <taxon>Bacteria</taxon>
        <taxon>Pseudomonadati</taxon>
        <taxon>Pseudomonadota</taxon>
        <taxon>Alphaproteobacteria</taxon>
        <taxon>Rhodobacterales</taxon>
        <taxon>Paracoccaceae</taxon>
        <taxon>Jhaorihella</taxon>
    </lineage>
</organism>
<dbReference type="GO" id="GO:0016020">
    <property type="term" value="C:membrane"/>
    <property type="evidence" value="ECO:0007669"/>
    <property type="project" value="UniProtKB-SubCell"/>
</dbReference>
<keyword evidence="2 5" id="KW-0812">Transmembrane</keyword>
<protein>
    <submittedName>
        <fullName evidence="7">Sulfate permease, SulP family</fullName>
    </submittedName>
</protein>
<dbReference type="Proteomes" id="UP000236742">
    <property type="component" value="Unassembled WGS sequence"/>
</dbReference>
<evidence type="ECO:0000256" key="3">
    <source>
        <dbReference type="ARBA" id="ARBA00022989"/>
    </source>
</evidence>
<feature type="transmembrane region" description="Helical" evidence="5">
    <location>
        <begin position="121"/>
        <end position="144"/>
    </location>
</feature>
<reference evidence="7 8" key="1">
    <citation type="submission" date="2016-10" db="EMBL/GenBank/DDBJ databases">
        <authorList>
            <person name="de Groot N.N."/>
        </authorList>
    </citation>
    <scope>NUCLEOTIDE SEQUENCE [LARGE SCALE GENOMIC DNA]</scope>
    <source>
        <strain evidence="7 8">DSM 23413</strain>
    </source>
</reference>
<sequence length="386" mass="40437">MLTEALPTFSPASVAIGLLTIAVIQILHRTRPNWPGMLIAVALASLAVLPLEHEIETIGSVFGGIGGGLRAPRLPDFDAEMIRAVLPDAIAFTILGAIESLLSAVVAESMTGHKHRPNAELVGQGIANVGSALFGGLLVTGTIARTATNVRAGARSPAAGMFHALVVLAALILLAPLAAAIPLAALAGVLIHVSLHMIDVAAMRNLWRTARAELAILGVTLALTVLRDLTEAIMVGTALGSLYFLRRLARMSGITATPVPLAEAEHQEQEAGTLILTLTGACFFGLAPILESVLERISETPRHLVVDLSAVPVIDQTGARSLAAFLRRECQRGTEKIWITHASPADRRALRSADLPAGTRFAASVESALACLNADVARTQPDREAT</sequence>
<feature type="domain" description="STAS" evidence="6">
    <location>
        <begin position="263"/>
        <end position="372"/>
    </location>
</feature>
<dbReference type="Gene3D" id="3.30.750.24">
    <property type="entry name" value="STAS domain"/>
    <property type="match status" value="1"/>
</dbReference>
<dbReference type="EMBL" id="FNVD01000005">
    <property type="protein sequence ID" value="SEF82727.1"/>
    <property type="molecule type" value="Genomic_DNA"/>
</dbReference>
<dbReference type="InterPro" id="IPR011547">
    <property type="entry name" value="SLC26A/SulP_dom"/>
</dbReference>
<dbReference type="PANTHER" id="PTHR11814">
    <property type="entry name" value="SULFATE TRANSPORTER"/>
    <property type="match status" value="1"/>
</dbReference>
<dbReference type="PROSITE" id="PS50801">
    <property type="entry name" value="STAS"/>
    <property type="match status" value="1"/>
</dbReference>
<keyword evidence="8" id="KW-1185">Reference proteome</keyword>
<evidence type="ECO:0000256" key="4">
    <source>
        <dbReference type="ARBA" id="ARBA00023136"/>
    </source>
</evidence>